<dbReference type="GeneID" id="55653703"/>
<name>A0A2R4SVL6_9ACTN</name>
<dbReference type="EMBL" id="CP026304">
    <property type="protein sequence ID" value="AVZ70906.1"/>
    <property type="molecule type" value="Genomic_DNA"/>
</dbReference>
<reference evidence="1 2" key="1">
    <citation type="submission" date="2018-01" db="EMBL/GenBank/DDBJ databases">
        <title>Complete genome sequence of Streptomyces lunaelactis MM109T, a Ferroverdin A producer isolated from cave moonmilk deposits.</title>
        <authorList>
            <person name="Naome A."/>
            <person name="Martinet L."/>
            <person name="Maciejewska M."/>
            <person name="Anderssen S."/>
            <person name="Adam D."/>
            <person name="Tenconi E."/>
            <person name="Deflandre B."/>
            <person name="Arguelles-Arias A."/>
            <person name="Calusinska M."/>
            <person name="Copieters W."/>
            <person name="Karim L."/>
            <person name="Hanikenne M."/>
            <person name="Baurain D."/>
            <person name="van Wezel G."/>
            <person name="Smargiasso N."/>
            <person name="de Pauw E."/>
            <person name="Delfosse P."/>
            <person name="Rigali S."/>
        </authorList>
    </citation>
    <scope>NUCLEOTIDE SEQUENCE [LARGE SCALE GENOMIC DNA]</scope>
    <source>
        <strain evidence="1 2">MM109</strain>
    </source>
</reference>
<keyword evidence="2" id="KW-1185">Reference proteome</keyword>
<evidence type="ECO:0000313" key="1">
    <source>
        <dbReference type="EMBL" id="AVZ70906.1"/>
    </source>
</evidence>
<protein>
    <submittedName>
        <fullName evidence="1">Uncharacterized protein</fullName>
    </submittedName>
</protein>
<gene>
    <name evidence="1" type="ORF">SLUN_00100</name>
</gene>
<dbReference type="AlphaFoldDB" id="A0A2R4SVL6"/>
<dbReference type="OrthoDB" id="9985128at2"/>
<evidence type="ECO:0000313" key="2">
    <source>
        <dbReference type="Proteomes" id="UP000244201"/>
    </source>
</evidence>
<dbReference type="KEGG" id="slk:SLUN_00100"/>
<dbReference type="Proteomes" id="UP000244201">
    <property type="component" value="Chromosome"/>
</dbReference>
<proteinExistence type="predicted"/>
<accession>A0A2R4SVL6</accession>
<organism evidence="1 2">
    <name type="scientific">Streptomyces lunaelactis</name>
    <dbReference type="NCBI Taxonomy" id="1535768"/>
    <lineage>
        <taxon>Bacteria</taxon>
        <taxon>Bacillati</taxon>
        <taxon>Actinomycetota</taxon>
        <taxon>Actinomycetes</taxon>
        <taxon>Kitasatosporales</taxon>
        <taxon>Streptomycetaceae</taxon>
        <taxon>Streptomyces</taxon>
    </lineage>
</organism>
<sequence>MPSSPLPLPRRGEEYTTADLVSARAEGRGAIRIVTADDRVVPLAHEPHSDADPLPWAEYDPDTGAVLRRHASRDCEWALVTDDTENLAAHAVERSVIKRLAAADVACARVGEGRDRTYGQVEFADGGYVTWSGMDRLGNEVSNLHPIADHGSFGGHWFSEVDDEETESFDFATGNYATDSGALVAHLIGLADRHGRAPAPII</sequence>
<dbReference type="RefSeq" id="WP_108146601.1">
    <property type="nucleotide sequence ID" value="NZ_CP026304.1"/>
</dbReference>